<dbReference type="InterPro" id="IPR033749">
    <property type="entry name" value="Polyprenyl_synt_CS"/>
</dbReference>
<dbReference type="RefSeq" id="WP_209700660.1">
    <property type="nucleotide sequence ID" value="NZ_JAGGLM010000001.1"/>
</dbReference>
<keyword evidence="4" id="KW-0479">Metal-binding</keyword>
<evidence type="ECO:0000256" key="2">
    <source>
        <dbReference type="ARBA" id="ARBA00006706"/>
    </source>
</evidence>
<keyword evidence="8" id="KW-1185">Reference proteome</keyword>
<evidence type="ECO:0000256" key="5">
    <source>
        <dbReference type="ARBA" id="ARBA00022842"/>
    </source>
</evidence>
<dbReference type="CDD" id="cd00685">
    <property type="entry name" value="Trans_IPPS_HT"/>
    <property type="match status" value="1"/>
</dbReference>
<accession>A0ABS4KNU9</accession>
<dbReference type="SFLD" id="SFLDS00005">
    <property type="entry name" value="Isoprenoid_Synthase_Type_I"/>
    <property type="match status" value="1"/>
</dbReference>
<sequence length="278" mass="30848">MSFNEISILIIKELNQLDLELKNIAAELDETTKENILSYFFSIPGKRLRPTLTFLSAGSISSELTPSAEHNLIQLGLGLELIHSSSLIHDDIIDGDLLRRGQKTLNKTFGNKIAVLAGDTLYSRAFTIFSDTLPRKFSQVMGAVTESMSIAEILNANNPSPDRETYFKIILGKTASFMSACCRLGASIADATEENSNMLSKYGKNLGMAYQILDDYIDEDPVAMKNVTIEDAFQFAYNAKVSIENLKDSAYKQSLIMLVDYILDFYSPKVKNVLKIGV</sequence>
<dbReference type="Proteomes" id="UP001519307">
    <property type="component" value="Unassembled WGS sequence"/>
</dbReference>
<dbReference type="SUPFAM" id="SSF48576">
    <property type="entry name" value="Terpenoid synthases"/>
    <property type="match status" value="1"/>
</dbReference>
<comment type="cofactor">
    <cofactor evidence="1">
        <name>Mg(2+)</name>
        <dbReference type="ChEBI" id="CHEBI:18420"/>
    </cofactor>
</comment>
<dbReference type="InterPro" id="IPR008949">
    <property type="entry name" value="Isoprenoid_synthase_dom_sf"/>
</dbReference>
<dbReference type="GO" id="GO:0106350">
    <property type="term" value="F:all-trans-octaprenyl-diphosphate synthase activity"/>
    <property type="evidence" value="ECO:0007669"/>
    <property type="project" value="UniProtKB-EC"/>
</dbReference>
<dbReference type="EC" id="2.5.1.90" evidence="7"/>
<evidence type="ECO:0000256" key="6">
    <source>
        <dbReference type="RuleBase" id="RU004466"/>
    </source>
</evidence>
<dbReference type="PROSITE" id="PS00444">
    <property type="entry name" value="POLYPRENYL_SYNTHASE_2"/>
    <property type="match status" value="1"/>
</dbReference>
<dbReference type="EMBL" id="JAGGLM010000001">
    <property type="protein sequence ID" value="MBP2031717.1"/>
    <property type="molecule type" value="Genomic_DNA"/>
</dbReference>
<dbReference type="Pfam" id="PF00348">
    <property type="entry name" value="polyprenyl_synt"/>
    <property type="match status" value="1"/>
</dbReference>
<protein>
    <submittedName>
        <fullName evidence="7">Octaprenyl-diphosphate synthase</fullName>
        <ecNumber evidence="7">2.5.1.90</ecNumber>
    </submittedName>
</protein>
<evidence type="ECO:0000313" key="7">
    <source>
        <dbReference type="EMBL" id="MBP2031717.1"/>
    </source>
</evidence>
<dbReference type="PROSITE" id="PS00723">
    <property type="entry name" value="POLYPRENYL_SYNTHASE_1"/>
    <property type="match status" value="1"/>
</dbReference>
<evidence type="ECO:0000256" key="1">
    <source>
        <dbReference type="ARBA" id="ARBA00001946"/>
    </source>
</evidence>
<name>A0ABS4KNU9_9CLOT</name>
<dbReference type="InterPro" id="IPR000092">
    <property type="entry name" value="Polyprenyl_synt"/>
</dbReference>
<evidence type="ECO:0000313" key="8">
    <source>
        <dbReference type="Proteomes" id="UP001519307"/>
    </source>
</evidence>
<keyword evidence="5" id="KW-0460">Magnesium</keyword>
<dbReference type="Gene3D" id="1.10.600.10">
    <property type="entry name" value="Farnesyl Diphosphate Synthase"/>
    <property type="match status" value="1"/>
</dbReference>
<comment type="caution">
    <text evidence="7">The sequence shown here is derived from an EMBL/GenBank/DDBJ whole genome shotgun (WGS) entry which is preliminary data.</text>
</comment>
<dbReference type="PANTHER" id="PTHR12001">
    <property type="entry name" value="GERANYLGERANYL PYROPHOSPHATE SYNTHASE"/>
    <property type="match status" value="1"/>
</dbReference>
<evidence type="ECO:0000256" key="4">
    <source>
        <dbReference type="ARBA" id="ARBA00022723"/>
    </source>
</evidence>
<dbReference type="PANTHER" id="PTHR12001:SF69">
    <property type="entry name" value="ALL TRANS-POLYPRENYL-DIPHOSPHATE SYNTHASE PDSS1"/>
    <property type="match status" value="1"/>
</dbReference>
<comment type="similarity">
    <text evidence="2 6">Belongs to the FPP/GGPP synthase family.</text>
</comment>
<gene>
    <name evidence="7" type="ORF">J2Z42_000382</name>
</gene>
<reference evidence="7 8" key="1">
    <citation type="submission" date="2021-03" db="EMBL/GenBank/DDBJ databases">
        <title>Genomic Encyclopedia of Type Strains, Phase IV (KMG-IV): sequencing the most valuable type-strain genomes for metagenomic binning, comparative biology and taxonomic classification.</title>
        <authorList>
            <person name="Goeker M."/>
        </authorList>
    </citation>
    <scope>NUCLEOTIDE SEQUENCE [LARGE SCALE GENOMIC DNA]</scope>
    <source>
        <strain evidence="7 8">DSM 28783</strain>
    </source>
</reference>
<evidence type="ECO:0000256" key="3">
    <source>
        <dbReference type="ARBA" id="ARBA00022679"/>
    </source>
</evidence>
<keyword evidence="3 6" id="KW-0808">Transferase</keyword>
<organism evidence="7 8">
    <name type="scientific">Clostridium algifaecis</name>
    <dbReference type="NCBI Taxonomy" id="1472040"/>
    <lineage>
        <taxon>Bacteria</taxon>
        <taxon>Bacillati</taxon>
        <taxon>Bacillota</taxon>
        <taxon>Clostridia</taxon>
        <taxon>Eubacteriales</taxon>
        <taxon>Clostridiaceae</taxon>
        <taxon>Clostridium</taxon>
    </lineage>
</organism>
<proteinExistence type="inferred from homology"/>